<accession>A0A1D8TTG7</accession>
<dbReference type="PROSITE" id="PS50112">
    <property type="entry name" value="PAS"/>
    <property type="match status" value="1"/>
</dbReference>
<dbReference type="GO" id="GO:0006355">
    <property type="term" value="P:regulation of DNA-templated transcription"/>
    <property type="evidence" value="ECO:0007669"/>
    <property type="project" value="InterPro"/>
</dbReference>
<evidence type="ECO:0000313" key="3">
    <source>
        <dbReference type="EMBL" id="AOX00938.1"/>
    </source>
</evidence>
<dbReference type="InterPro" id="IPR013767">
    <property type="entry name" value="PAS_fold"/>
</dbReference>
<gene>
    <name evidence="3" type="ORF">BJP34_17115</name>
</gene>
<dbReference type="EMBL" id="CP017599">
    <property type="protein sequence ID" value="AOX00938.1"/>
    <property type="molecule type" value="Genomic_DNA"/>
</dbReference>
<dbReference type="SUPFAM" id="SSF55785">
    <property type="entry name" value="PYP-like sensor domain (PAS domain)"/>
    <property type="match status" value="1"/>
</dbReference>
<dbReference type="STRING" id="1458985.BJP34_17115"/>
<feature type="domain" description="PAS" evidence="2">
    <location>
        <begin position="89"/>
        <end position="159"/>
    </location>
</feature>
<feature type="coiled-coil region" evidence="1">
    <location>
        <begin position="62"/>
        <end position="89"/>
    </location>
</feature>
<dbReference type="Proteomes" id="UP000177870">
    <property type="component" value="Chromosome"/>
</dbReference>
<organism evidence="3 4">
    <name type="scientific">Moorena producens PAL-8-15-08-1</name>
    <dbReference type="NCBI Taxonomy" id="1458985"/>
    <lineage>
        <taxon>Bacteria</taxon>
        <taxon>Bacillati</taxon>
        <taxon>Cyanobacteriota</taxon>
        <taxon>Cyanophyceae</taxon>
        <taxon>Coleofasciculales</taxon>
        <taxon>Coleofasciculaceae</taxon>
        <taxon>Moorena</taxon>
    </lineage>
</organism>
<sequence length="208" mass="23432">MDGEIRVNINDDPVFKALLSSLDTNPGFDFTKHEIPAQKCLKLESLDTKQSYAPPDLLYAALEELSTGFEELSEKYEALQAAYAVLESRQQHYHNLFELAPEGYLVTNGQGIIQEANYAAASLLNVQQYYLVGKPLMSFISDAESNRFQHQLHELQELQKLKDWQVVLCPRQGKPVAVDMSVSVCCDSQGNVVSIQWLILHVTGFYNC</sequence>
<dbReference type="Pfam" id="PF00989">
    <property type="entry name" value="PAS"/>
    <property type="match status" value="1"/>
</dbReference>
<protein>
    <recommendedName>
        <fullName evidence="2">PAS domain-containing protein</fullName>
    </recommendedName>
</protein>
<keyword evidence="1" id="KW-0175">Coiled coil</keyword>
<evidence type="ECO:0000313" key="4">
    <source>
        <dbReference type="Proteomes" id="UP000177870"/>
    </source>
</evidence>
<name>A0A1D8TTG7_9CYAN</name>
<dbReference type="InterPro" id="IPR000014">
    <property type="entry name" value="PAS"/>
</dbReference>
<dbReference type="NCBIfam" id="TIGR00229">
    <property type="entry name" value="sensory_box"/>
    <property type="match status" value="1"/>
</dbReference>
<evidence type="ECO:0000256" key="1">
    <source>
        <dbReference type="SAM" id="Coils"/>
    </source>
</evidence>
<dbReference type="KEGG" id="mpro:BJP34_17115"/>
<evidence type="ECO:0000259" key="2">
    <source>
        <dbReference type="PROSITE" id="PS50112"/>
    </source>
</evidence>
<proteinExistence type="predicted"/>
<dbReference type="SMART" id="SM00091">
    <property type="entry name" value="PAS"/>
    <property type="match status" value="1"/>
</dbReference>
<dbReference type="Gene3D" id="3.30.450.20">
    <property type="entry name" value="PAS domain"/>
    <property type="match status" value="1"/>
</dbReference>
<dbReference type="CDD" id="cd00130">
    <property type="entry name" value="PAS"/>
    <property type="match status" value="1"/>
</dbReference>
<reference evidence="4" key="1">
    <citation type="submission" date="2016-10" db="EMBL/GenBank/DDBJ databases">
        <title>Comparative genomics uncovers the prolific and rare metabolic potential of the cyanobacterial genus Moorea.</title>
        <authorList>
            <person name="Leao T."/>
            <person name="Castelao G."/>
            <person name="Korobeynikov A."/>
            <person name="Monroe E.A."/>
            <person name="Podell S."/>
            <person name="Glukhov E."/>
            <person name="Allen E."/>
            <person name="Gerwick W.H."/>
            <person name="Gerwick L."/>
        </authorList>
    </citation>
    <scope>NUCLEOTIDE SEQUENCE [LARGE SCALE GENOMIC DNA]</scope>
    <source>
        <strain evidence="4">PAL-8-15-08-1</strain>
    </source>
</reference>
<dbReference type="AlphaFoldDB" id="A0A1D8TTG7"/>
<dbReference type="InterPro" id="IPR035965">
    <property type="entry name" value="PAS-like_dom_sf"/>
</dbReference>